<sequence length="129" mass="14570">MSSAHPAWTDPLGDIARFAEQARANYPAVVADARQTEEALMGKARGVTRTRFPGGERRRPRRDHDTVARDRHKHRLENNWRIVTTEDGEVLALEPGRDFEQTFEGGPDPFWDAVEFAARCLRGEADPTS</sequence>
<dbReference type="GeneID" id="60320944"/>
<feature type="compositionally biased region" description="Basic and acidic residues" evidence="1">
    <location>
        <begin position="54"/>
        <end position="69"/>
    </location>
</feature>
<dbReference type="EMBL" id="MN813686">
    <property type="protein sequence ID" value="QHB37382.1"/>
    <property type="molecule type" value="Genomic_DNA"/>
</dbReference>
<name>A0A6B9L6U1_9CAUD</name>
<keyword evidence="3" id="KW-1185">Reference proteome</keyword>
<evidence type="ECO:0000256" key="1">
    <source>
        <dbReference type="SAM" id="MobiDB-lite"/>
    </source>
</evidence>
<gene>
    <name evidence="2" type="primary">80</name>
    <name evidence="2" type="ORF">PBI_BIRDSNEST_80</name>
</gene>
<dbReference type="KEGG" id="vg:60320944"/>
<dbReference type="RefSeq" id="YP_009949539.1">
    <property type="nucleotide sequence ID" value="NC_051581.1"/>
</dbReference>
<feature type="region of interest" description="Disordered" evidence="1">
    <location>
        <begin position="42"/>
        <end position="70"/>
    </location>
</feature>
<proteinExistence type="predicted"/>
<protein>
    <submittedName>
        <fullName evidence="2">Uncharacterized protein</fullName>
    </submittedName>
</protein>
<reference evidence="2 3" key="1">
    <citation type="submission" date="2019-12" db="EMBL/GenBank/DDBJ databases">
        <authorList>
            <person name="Lauer M.J."/>
            <person name="Curtus N.L."/>
            <person name="Garlena R.A."/>
            <person name="Russell D.A."/>
            <person name="Pope W.H."/>
            <person name="Jacobs-Sera D."/>
            <person name="Hatfull G.F."/>
        </authorList>
    </citation>
    <scope>NUCLEOTIDE SEQUENCE [LARGE SCALE GENOMIC DNA]</scope>
</reference>
<dbReference type="Proteomes" id="UP000463946">
    <property type="component" value="Segment"/>
</dbReference>
<organism evidence="2 3">
    <name type="scientific">Mycobacterium phage BirdsNest</name>
    <dbReference type="NCBI Taxonomy" id="2686231"/>
    <lineage>
        <taxon>Viruses</taxon>
        <taxon>Duplodnaviria</taxon>
        <taxon>Heunggongvirae</taxon>
        <taxon>Uroviricota</taxon>
        <taxon>Caudoviricetes</taxon>
        <taxon>Bclasvirinae</taxon>
        <taxon>Birdsnestvirus</taxon>
        <taxon>Birdsnestvirus birdsnest</taxon>
    </lineage>
</organism>
<evidence type="ECO:0000313" key="3">
    <source>
        <dbReference type="Proteomes" id="UP000463946"/>
    </source>
</evidence>
<evidence type="ECO:0000313" key="2">
    <source>
        <dbReference type="EMBL" id="QHB37382.1"/>
    </source>
</evidence>
<accession>A0A6B9L6U1</accession>